<organism evidence="2 3">
    <name type="scientific">Trichinella papuae</name>
    <dbReference type="NCBI Taxonomy" id="268474"/>
    <lineage>
        <taxon>Eukaryota</taxon>
        <taxon>Metazoa</taxon>
        <taxon>Ecdysozoa</taxon>
        <taxon>Nematoda</taxon>
        <taxon>Enoplea</taxon>
        <taxon>Dorylaimia</taxon>
        <taxon>Trichinellida</taxon>
        <taxon>Trichinellidae</taxon>
        <taxon>Trichinella</taxon>
    </lineage>
</organism>
<evidence type="ECO:0000313" key="3">
    <source>
        <dbReference type="Proteomes" id="UP000054843"/>
    </source>
</evidence>
<proteinExistence type="predicted"/>
<dbReference type="PANTHER" id="PTHR47272">
    <property type="entry name" value="DDE_TNP_1_7 DOMAIN-CONTAINING PROTEIN"/>
    <property type="match status" value="1"/>
</dbReference>
<accession>A0A0V1MTW5</accession>
<dbReference type="OrthoDB" id="5920035at2759"/>
<evidence type="ECO:0000259" key="1">
    <source>
        <dbReference type="Pfam" id="PF13843"/>
    </source>
</evidence>
<gene>
    <name evidence="2" type="primary">PGBD3</name>
    <name evidence="2" type="ORF">T10_10943</name>
</gene>
<dbReference type="Proteomes" id="UP000054843">
    <property type="component" value="Unassembled WGS sequence"/>
</dbReference>
<dbReference type="STRING" id="268474.A0A0V1MTW5"/>
<dbReference type="PANTHER" id="PTHR47272:SF2">
    <property type="entry name" value="PIGGYBAC TRANSPOSABLE ELEMENT-DERIVED PROTEIN 3-LIKE"/>
    <property type="match status" value="1"/>
</dbReference>
<dbReference type="AlphaFoldDB" id="A0A0V1MTW5"/>
<feature type="domain" description="PiggyBac transposable element-derived protein" evidence="1">
    <location>
        <begin position="274"/>
        <end position="377"/>
    </location>
</feature>
<dbReference type="EMBL" id="JYDO01000041">
    <property type="protein sequence ID" value="KRZ75222.1"/>
    <property type="molecule type" value="Genomic_DNA"/>
</dbReference>
<keyword evidence="3" id="KW-1185">Reference proteome</keyword>
<name>A0A0V1MTW5_9BILA</name>
<dbReference type="InterPro" id="IPR029526">
    <property type="entry name" value="PGBD"/>
</dbReference>
<sequence>MDLRTSSTSAATLSSMFVNVHSSEVSVVLLPLEIPQQKGAMLNTFLRSTKTTYIKKARVVTPSWKISDPFDRRFPSTDIPPSDQIRNVGELSAFEAWKKISDALRNEFVMVEHITKHTNLYVRRDCNNKTYGASKKDIESFWVLSCCLGIIRFPMSNSTGQRSCRYGCATCVKHNEQKPLHGIEEVYPLCRQPEAHQRQHNDLVYFIPYSVRMMLWCNTLVAIVQRCLSGGKPVRFGYKIRMLCGNDGYLYHISIYQGKNQQTSKEPLDTALLKKTRGSFDYRNDGKVYVAKWHDKSLVTVASNWQTHNPLHKCKRRIKGQRRDISQPNLIRSYNTGMGGVDLLDRLSLSYQPSIQQKKWYWPLFVNVLNVATVAAW</sequence>
<evidence type="ECO:0000313" key="2">
    <source>
        <dbReference type="EMBL" id="KRZ75222.1"/>
    </source>
</evidence>
<protein>
    <submittedName>
        <fullName evidence="2">PiggyBac transposable element-derived protein 3</fullName>
    </submittedName>
</protein>
<dbReference type="Pfam" id="PF13843">
    <property type="entry name" value="DDE_Tnp_1_7"/>
    <property type="match status" value="1"/>
</dbReference>
<comment type="caution">
    <text evidence="2">The sequence shown here is derived from an EMBL/GenBank/DDBJ whole genome shotgun (WGS) entry which is preliminary data.</text>
</comment>
<reference evidence="2 3" key="1">
    <citation type="submission" date="2015-01" db="EMBL/GenBank/DDBJ databases">
        <title>Evolution of Trichinella species and genotypes.</title>
        <authorList>
            <person name="Korhonen P.K."/>
            <person name="Edoardo P."/>
            <person name="Giuseppe L.R."/>
            <person name="Gasser R.B."/>
        </authorList>
    </citation>
    <scope>NUCLEOTIDE SEQUENCE [LARGE SCALE GENOMIC DNA]</scope>
    <source>
        <strain evidence="2">ISS1980</strain>
    </source>
</reference>